<evidence type="ECO:0008006" key="3">
    <source>
        <dbReference type="Google" id="ProtNLM"/>
    </source>
</evidence>
<dbReference type="RefSeq" id="WP_309152076.1">
    <property type="nucleotide sequence ID" value="NZ_CP133568.1"/>
</dbReference>
<name>A0ABY9P922_9GAMM</name>
<evidence type="ECO:0000313" key="1">
    <source>
        <dbReference type="EMBL" id="WMT03300.1"/>
    </source>
</evidence>
<gene>
    <name evidence="1" type="ORF">RDV84_00145</name>
</gene>
<organism evidence="1 2">
    <name type="scientific">Lysobacter yananisis</name>
    <dbReference type="NCBI Taxonomy" id="1003114"/>
    <lineage>
        <taxon>Bacteria</taxon>
        <taxon>Pseudomonadati</taxon>
        <taxon>Pseudomonadota</taxon>
        <taxon>Gammaproteobacteria</taxon>
        <taxon>Lysobacterales</taxon>
        <taxon>Lysobacteraceae</taxon>
        <taxon>Lysobacter</taxon>
    </lineage>
</organism>
<evidence type="ECO:0000313" key="2">
    <source>
        <dbReference type="Proteomes" id="UP001229313"/>
    </source>
</evidence>
<reference evidence="1 2" key="1">
    <citation type="submission" date="2023-08" db="EMBL/GenBank/DDBJ databases">
        <title>The whole genome sequence of Lysobacter yananisis.</title>
        <authorList>
            <person name="Sun H."/>
        </authorList>
    </citation>
    <scope>NUCLEOTIDE SEQUENCE [LARGE SCALE GENOMIC DNA]</scope>
    <source>
        <strain evidence="1 2">SNNU513</strain>
    </source>
</reference>
<protein>
    <recommendedName>
        <fullName evidence="3">Phage tail protein</fullName>
    </recommendedName>
</protein>
<accession>A0ABY9P922</accession>
<dbReference type="Proteomes" id="UP001229313">
    <property type="component" value="Chromosome"/>
</dbReference>
<keyword evidence="2" id="KW-1185">Reference proteome</keyword>
<dbReference type="EMBL" id="CP133568">
    <property type="protein sequence ID" value="WMT03300.1"/>
    <property type="molecule type" value="Genomic_DNA"/>
</dbReference>
<sequence length="557" mass="62759">MPLLAMTDWSYEPTALRAARSADPSGGATPAMLAVAAAQGYSYQPAPIAREGYELLATYGADFYDRIHVSAFDFALGNLIGQQERSLTIYNAFRRARILEALTFVDGEGITVYGQPAPPLQFAPLQVRKYSLRVSPEGPPTIDARIVFDFDEDQAFTIRVTGSRITAWPWLPDWGSPVIERLAWLTDVMVAVMTDRKQKRKLRQTPRRSFEFYVVADGQERRMLDQALMAWSARTFAFPVPTDPRLLSASIAAGVDVIEIGTVGLDYRAGGQAMLWSDFRVNEVVEVAEVLPDRLRLTRPTSRAWPAGTTVLPVVFGRLLQWPEQNLFTSRGSRVRVTFEQRDAAVWRAFVPPVLYRGLPVLEWRVDEGRDPTITYQRNTNTLDNEISPAAVVDLSGRSSRKGGHRWMLHGRDEHSTMRDWLYYLSGQYRHVWMPSWADDLVLAQPVSASDVALQFEASGYVRFARLQPNRRDLRIELIDGTVFYRRITDAVEIDEFTEQVSIDQALNRLVRPDDVRQISFMATCDAADDEVVLEHITDADGVGTVEIAFVGGNYDV</sequence>
<proteinExistence type="predicted"/>